<evidence type="ECO:0000259" key="9">
    <source>
        <dbReference type="PROSITE" id="PS50011"/>
    </source>
</evidence>
<evidence type="ECO:0000313" key="12">
    <source>
        <dbReference type="WBParaSite" id="ASIM_0001518101-mRNA-1"/>
    </source>
</evidence>
<keyword evidence="3 8" id="KW-0547">Nucleotide-binding</keyword>
<keyword evidence="2" id="KW-0808">Transferase</keyword>
<dbReference type="Pfam" id="PF07714">
    <property type="entry name" value="PK_Tyr_Ser-Thr"/>
    <property type="match status" value="1"/>
</dbReference>
<evidence type="ECO:0000256" key="2">
    <source>
        <dbReference type="ARBA" id="ARBA00022679"/>
    </source>
</evidence>
<dbReference type="InterPro" id="IPR017441">
    <property type="entry name" value="Protein_kinase_ATP_BS"/>
</dbReference>
<dbReference type="FunFam" id="1.10.510.10:FF:000554">
    <property type="entry name" value="Predicted protein"/>
    <property type="match status" value="1"/>
</dbReference>
<dbReference type="PROSITE" id="PS50011">
    <property type="entry name" value="PROTEIN_KINASE_DOM"/>
    <property type="match status" value="1"/>
</dbReference>
<proteinExistence type="predicted"/>
<sequence length="567" mass="64379">MNEPFNQVDSPECDRLLHPINLSNAAILTNDTGAIIYSLFQKLQSCLNHSTFVRGGTVFFITNVPCDSMCTQLYKLIEEQDKYTDFLNSIGYVFRIIYFDDLGNLDNNPLCQVKSLFDYCNTYADVFQIKNDWEAYAIRLYTCPPTENVVDTEGARHELQSNLRSTSLGSGVVVVVPNEYCADCITPEKRETPDHMRIGDEWEIAEDQLSIHENEILGKGAFAVCCKGTLKGQLPATRIIKNLNLAIESIENVSNEVAVKLLPTYADEASRVDFFKEIDFMKTLGYHAHIVSLIGCVSNPFAPKIVTELCANGDLLRFLRNNRLNFVANGTSRCDEHCGGLHFDTKDLISIAWQVCDGMCYLSSRKLVHRDLAARNVLLTKNLVAKIGDFGLCRYVDQALYTPNGGRLPVKWMAIESLRRHEYTTKSDVVFVLYEHVASSRFRWSYAVLLFELFSLGDAPFPDVHPRDIISHLDRGNRNEKPTHCPDEIYSLMCRCWDESPSKRPTFEEIKTVLAEMLRADDAANDYLTVVENDTDAYLMSISQKRRMSMQQQNICSQCVNNKTIQM</sequence>
<evidence type="ECO:0000256" key="8">
    <source>
        <dbReference type="PROSITE-ProRule" id="PRU10141"/>
    </source>
</evidence>
<feature type="binding site" evidence="8">
    <location>
        <position position="241"/>
    </location>
    <ligand>
        <name>ATP</name>
        <dbReference type="ChEBI" id="CHEBI:30616"/>
    </ligand>
</feature>
<dbReference type="GO" id="GO:0043235">
    <property type="term" value="C:receptor complex"/>
    <property type="evidence" value="ECO:0007669"/>
    <property type="project" value="TreeGrafter"/>
</dbReference>
<dbReference type="PANTHER" id="PTHR24416">
    <property type="entry name" value="TYROSINE-PROTEIN KINASE RECEPTOR"/>
    <property type="match status" value="1"/>
</dbReference>
<dbReference type="SMART" id="SM00219">
    <property type="entry name" value="TyrKc"/>
    <property type="match status" value="1"/>
</dbReference>
<keyword evidence="4" id="KW-0418">Kinase</keyword>
<dbReference type="GO" id="GO:0007169">
    <property type="term" value="P:cell surface receptor protein tyrosine kinase signaling pathway"/>
    <property type="evidence" value="ECO:0007669"/>
    <property type="project" value="TreeGrafter"/>
</dbReference>
<dbReference type="InterPro" id="IPR000719">
    <property type="entry name" value="Prot_kinase_dom"/>
</dbReference>
<dbReference type="EMBL" id="UYRR01031828">
    <property type="protein sequence ID" value="VDK52849.1"/>
    <property type="molecule type" value="Genomic_DNA"/>
</dbReference>
<dbReference type="PRINTS" id="PR00109">
    <property type="entry name" value="TYRKINASE"/>
</dbReference>
<comment type="catalytic activity">
    <reaction evidence="7">
        <text>L-tyrosyl-[protein] + ATP = O-phospho-L-tyrosyl-[protein] + ADP + H(+)</text>
        <dbReference type="Rhea" id="RHEA:10596"/>
        <dbReference type="Rhea" id="RHEA-COMP:10136"/>
        <dbReference type="Rhea" id="RHEA-COMP:20101"/>
        <dbReference type="ChEBI" id="CHEBI:15378"/>
        <dbReference type="ChEBI" id="CHEBI:30616"/>
        <dbReference type="ChEBI" id="CHEBI:46858"/>
        <dbReference type="ChEBI" id="CHEBI:61978"/>
        <dbReference type="ChEBI" id="CHEBI:456216"/>
        <dbReference type="EC" id="2.7.10.1"/>
    </reaction>
</comment>
<dbReference type="SUPFAM" id="SSF56112">
    <property type="entry name" value="Protein kinase-like (PK-like)"/>
    <property type="match status" value="1"/>
</dbReference>
<dbReference type="AlphaFoldDB" id="A0A0M3K2M7"/>
<accession>A0A0M3K2M7</accession>
<feature type="domain" description="Protein kinase" evidence="9">
    <location>
        <begin position="211"/>
        <end position="528"/>
    </location>
</feature>
<reference evidence="12" key="1">
    <citation type="submission" date="2017-02" db="UniProtKB">
        <authorList>
            <consortium name="WormBaseParasite"/>
        </authorList>
    </citation>
    <scope>IDENTIFICATION</scope>
</reference>
<dbReference type="PROSITE" id="PS00107">
    <property type="entry name" value="PROTEIN_KINASE_ATP"/>
    <property type="match status" value="1"/>
</dbReference>
<name>A0A0M3K2M7_ANISI</name>
<dbReference type="GO" id="GO:0004714">
    <property type="term" value="F:transmembrane receptor protein tyrosine kinase activity"/>
    <property type="evidence" value="ECO:0007669"/>
    <property type="project" value="UniProtKB-EC"/>
</dbReference>
<dbReference type="InterPro" id="IPR001245">
    <property type="entry name" value="Ser-Thr/Tyr_kinase_cat_dom"/>
</dbReference>
<evidence type="ECO:0000256" key="7">
    <source>
        <dbReference type="ARBA" id="ARBA00051243"/>
    </source>
</evidence>
<evidence type="ECO:0000256" key="4">
    <source>
        <dbReference type="ARBA" id="ARBA00022777"/>
    </source>
</evidence>
<evidence type="ECO:0000256" key="6">
    <source>
        <dbReference type="ARBA" id="ARBA00023137"/>
    </source>
</evidence>
<keyword evidence="5 8" id="KW-0067">ATP-binding</keyword>
<evidence type="ECO:0000313" key="10">
    <source>
        <dbReference type="EMBL" id="VDK52849.1"/>
    </source>
</evidence>
<dbReference type="InterPro" id="IPR050122">
    <property type="entry name" value="RTK"/>
</dbReference>
<organism evidence="12">
    <name type="scientific">Anisakis simplex</name>
    <name type="common">Herring worm</name>
    <dbReference type="NCBI Taxonomy" id="6269"/>
    <lineage>
        <taxon>Eukaryota</taxon>
        <taxon>Metazoa</taxon>
        <taxon>Ecdysozoa</taxon>
        <taxon>Nematoda</taxon>
        <taxon>Chromadorea</taxon>
        <taxon>Rhabditida</taxon>
        <taxon>Spirurina</taxon>
        <taxon>Ascaridomorpha</taxon>
        <taxon>Ascaridoidea</taxon>
        <taxon>Anisakidae</taxon>
        <taxon>Anisakis</taxon>
        <taxon>Anisakis simplex complex</taxon>
    </lineage>
</organism>
<evidence type="ECO:0000256" key="5">
    <source>
        <dbReference type="ARBA" id="ARBA00022840"/>
    </source>
</evidence>
<gene>
    <name evidence="10" type="ORF">ASIM_LOCUS14591</name>
</gene>
<dbReference type="InterPro" id="IPR008266">
    <property type="entry name" value="Tyr_kinase_AS"/>
</dbReference>
<dbReference type="PANTHER" id="PTHR24416:SF624">
    <property type="entry name" value="TYROSINE-PROTEIN KINASE F09A5.2-RELATED"/>
    <property type="match status" value="1"/>
</dbReference>
<dbReference type="OrthoDB" id="535945at2759"/>
<dbReference type="InterPro" id="IPR011009">
    <property type="entry name" value="Kinase-like_dom_sf"/>
</dbReference>
<dbReference type="Gene3D" id="3.30.200.20">
    <property type="entry name" value="Phosphorylase Kinase, domain 1"/>
    <property type="match status" value="1"/>
</dbReference>
<dbReference type="Gene3D" id="1.10.510.10">
    <property type="entry name" value="Transferase(Phosphotransferase) domain 1"/>
    <property type="match status" value="1"/>
</dbReference>
<dbReference type="WBParaSite" id="ASIM_0001518101-mRNA-1">
    <property type="protein sequence ID" value="ASIM_0001518101-mRNA-1"/>
    <property type="gene ID" value="ASIM_0001518101"/>
</dbReference>
<dbReference type="CDD" id="cd00192">
    <property type="entry name" value="PTKc"/>
    <property type="match status" value="1"/>
</dbReference>
<dbReference type="GO" id="GO:0005886">
    <property type="term" value="C:plasma membrane"/>
    <property type="evidence" value="ECO:0007669"/>
    <property type="project" value="TreeGrafter"/>
</dbReference>
<keyword evidence="6" id="KW-0829">Tyrosine-protein kinase</keyword>
<dbReference type="PROSITE" id="PS00109">
    <property type="entry name" value="PROTEIN_KINASE_TYR"/>
    <property type="match status" value="1"/>
</dbReference>
<evidence type="ECO:0000256" key="1">
    <source>
        <dbReference type="ARBA" id="ARBA00004167"/>
    </source>
</evidence>
<dbReference type="Proteomes" id="UP000267096">
    <property type="component" value="Unassembled WGS sequence"/>
</dbReference>
<evidence type="ECO:0000256" key="3">
    <source>
        <dbReference type="ARBA" id="ARBA00022741"/>
    </source>
</evidence>
<dbReference type="InterPro" id="IPR020635">
    <property type="entry name" value="Tyr_kinase_cat_dom"/>
</dbReference>
<protein>
    <submittedName>
        <fullName evidence="12">Putative tyrosine-protein kinase (inferred by orthology to a C. elegans protein)</fullName>
    </submittedName>
</protein>
<comment type="subcellular location">
    <subcellularLocation>
        <location evidence="1">Membrane</location>
        <topology evidence="1">Single-pass membrane protein</topology>
    </subcellularLocation>
</comment>
<evidence type="ECO:0000313" key="11">
    <source>
        <dbReference type="Proteomes" id="UP000267096"/>
    </source>
</evidence>
<reference evidence="10 11" key="2">
    <citation type="submission" date="2018-11" db="EMBL/GenBank/DDBJ databases">
        <authorList>
            <consortium name="Pathogen Informatics"/>
        </authorList>
    </citation>
    <scope>NUCLEOTIDE SEQUENCE [LARGE SCALE GENOMIC DNA]</scope>
</reference>
<keyword evidence="11" id="KW-1185">Reference proteome</keyword>
<dbReference type="GO" id="GO:0005524">
    <property type="term" value="F:ATP binding"/>
    <property type="evidence" value="ECO:0007669"/>
    <property type="project" value="UniProtKB-UniRule"/>
</dbReference>